<comment type="caution">
    <text evidence="2">The sequence shown here is derived from an EMBL/GenBank/DDBJ whole genome shotgun (WGS) entry which is preliminary data.</text>
</comment>
<keyword evidence="3" id="KW-1185">Reference proteome</keyword>
<gene>
    <name evidence="2" type="ORF">H1016_03155</name>
</gene>
<feature type="non-terminal residue" evidence="2">
    <location>
        <position position="1"/>
    </location>
</feature>
<keyword evidence="1" id="KW-0812">Transmembrane</keyword>
<feature type="transmembrane region" description="Helical" evidence="1">
    <location>
        <begin position="13"/>
        <end position="32"/>
    </location>
</feature>
<organism evidence="2 3">
    <name type="scientific">Candidatus Naiadarchaeum limnaeum</name>
    <dbReference type="NCBI Taxonomy" id="2756139"/>
    <lineage>
        <taxon>Archaea</taxon>
        <taxon>Candidatus Undinarchaeota</taxon>
        <taxon>Candidatus Undinarchaeia</taxon>
        <taxon>Candidatus Naiadarchaeales</taxon>
        <taxon>Candidatus Naiadarchaeaceae</taxon>
        <taxon>Candidatus Naiadarchaeum</taxon>
    </lineage>
</organism>
<name>A0A832VAE4_9ARCH</name>
<reference evidence="2 3" key="1">
    <citation type="journal article" name="Nat. Commun.">
        <title>Undinarchaeota illuminate DPANN phylogeny and the impact of gene transfer on archaeal evolution.</title>
        <authorList>
            <person name="Dombrowski N."/>
            <person name="Williams T.A."/>
            <person name="Sun J."/>
            <person name="Woodcroft B.J."/>
            <person name="Lee J.H."/>
            <person name="Minh B.Q."/>
            <person name="Rinke C."/>
            <person name="Spang A."/>
        </authorList>
    </citation>
    <scope>NUCLEOTIDE SEQUENCE [LARGE SCALE GENOMIC DNA]</scope>
    <source>
        <strain evidence="2">MAG_bin1129</strain>
    </source>
</reference>
<proteinExistence type="predicted"/>
<dbReference type="Proteomes" id="UP000646946">
    <property type="component" value="Unassembled WGS sequence"/>
</dbReference>
<dbReference type="AlphaFoldDB" id="A0A832VAE4"/>
<keyword evidence="1" id="KW-0472">Membrane</keyword>
<feature type="transmembrane region" description="Helical" evidence="1">
    <location>
        <begin position="44"/>
        <end position="72"/>
    </location>
</feature>
<dbReference type="EMBL" id="DVAB01000024">
    <property type="protein sequence ID" value="HIK00511.1"/>
    <property type="molecule type" value="Genomic_DNA"/>
</dbReference>
<evidence type="ECO:0000313" key="2">
    <source>
        <dbReference type="EMBL" id="HIK00511.1"/>
    </source>
</evidence>
<evidence type="ECO:0000313" key="3">
    <source>
        <dbReference type="Proteomes" id="UP000646946"/>
    </source>
</evidence>
<evidence type="ECO:0000256" key="1">
    <source>
        <dbReference type="SAM" id="Phobius"/>
    </source>
</evidence>
<keyword evidence="1" id="KW-1133">Transmembrane helix</keyword>
<protein>
    <submittedName>
        <fullName evidence="2">Uncharacterized protein</fullName>
    </submittedName>
</protein>
<sequence>AGQSTAGITAIDFIGPIVELILAIIIIVGSIMMRNPDKAKAGSILVLVLAIISLINFTAFFGGVIGPILAIVGGALGLSKAK</sequence>
<accession>A0A832VAE4</accession>